<dbReference type="NCBIfam" id="NF004637">
    <property type="entry name" value="PRK05986.1"/>
    <property type="match status" value="1"/>
</dbReference>
<dbReference type="GO" id="GO:0005524">
    <property type="term" value="F:ATP binding"/>
    <property type="evidence" value="ECO:0007669"/>
    <property type="project" value="InterPro"/>
</dbReference>
<dbReference type="InterPro" id="IPR003724">
    <property type="entry name" value="CblAdoTrfase_CobA"/>
</dbReference>
<evidence type="ECO:0000313" key="3">
    <source>
        <dbReference type="Proteomes" id="UP000002008"/>
    </source>
</evidence>
<reference evidence="3" key="1">
    <citation type="journal article" date="2011" name="BMC Genomics">
        <title>Complete genome sequence of the filamentous anoxygenic phototrophic bacterium Chloroflexus aurantiacus.</title>
        <authorList>
            <person name="Tang K.H."/>
            <person name="Barry K."/>
            <person name="Chertkov O."/>
            <person name="Dalin E."/>
            <person name="Han C.S."/>
            <person name="Hauser L.J."/>
            <person name="Honchak B.M."/>
            <person name="Karbach L.E."/>
            <person name="Land M.L."/>
            <person name="Lapidus A."/>
            <person name="Larimer F.W."/>
            <person name="Mikhailova N."/>
            <person name="Pitluck S."/>
            <person name="Pierson B.K."/>
            <person name="Blankenship R.E."/>
        </authorList>
    </citation>
    <scope>NUCLEOTIDE SEQUENCE [LARGE SCALE GENOMIC DNA]</scope>
    <source>
        <strain evidence="3">ATCC 29366 / DSM 635 / J-10-fl</strain>
    </source>
</reference>
<dbReference type="InterPro" id="IPR027417">
    <property type="entry name" value="P-loop_NTPase"/>
</dbReference>
<dbReference type="Proteomes" id="UP000002008">
    <property type="component" value="Chromosome"/>
</dbReference>
<dbReference type="STRING" id="324602.Caur_2580"/>
<proteinExistence type="predicted"/>
<gene>
    <name evidence="2" type="ordered locus">Caur_2580</name>
</gene>
<name>A9WIQ9_CHLAA</name>
<dbReference type="EnsemblBacteria" id="ABY35786">
    <property type="protein sequence ID" value="ABY35786"/>
    <property type="gene ID" value="Caur_2580"/>
</dbReference>
<keyword evidence="2" id="KW-0808">Transferase</keyword>
<dbReference type="PANTHER" id="PTHR46638">
    <property type="entry name" value="CORRINOID ADENOSYLTRANSFERASE"/>
    <property type="match status" value="1"/>
</dbReference>
<dbReference type="HOGENOM" id="CLU_088595_0_1_0"/>
<dbReference type="PATRIC" id="fig|324602.8.peg.2907"/>
<dbReference type="InParanoid" id="A9WIQ9"/>
<dbReference type="AlphaFoldDB" id="A9WIQ9"/>
<protein>
    <submittedName>
        <fullName evidence="2">Cob(I)alamin adenosyltransferase</fullName>
        <ecNumber evidence="2">2.5.1.17</ecNumber>
    </submittedName>
</protein>
<dbReference type="NCBIfam" id="TIGR00708">
    <property type="entry name" value="cobA"/>
    <property type="match status" value="1"/>
</dbReference>
<evidence type="ECO:0000256" key="1">
    <source>
        <dbReference type="SAM" id="MobiDB-lite"/>
    </source>
</evidence>
<dbReference type="Gene3D" id="3.40.50.300">
    <property type="entry name" value="P-loop containing nucleotide triphosphate hydrolases"/>
    <property type="match status" value="1"/>
</dbReference>
<dbReference type="GO" id="GO:0009236">
    <property type="term" value="P:cobalamin biosynthetic process"/>
    <property type="evidence" value="ECO:0000318"/>
    <property type="project" value="GO_Central"/>
</dbReference>
<dbReference type="GO" id="GO:0008817">
    <property type="term" value="F:corrinoid adenosyltransferase activity"/>
    <property type="evidence" value="ECO:0007669"/>
    <property type="project" value="UniProtKB-EC"/>
</dbReference>
<dbReference type="Pfam" id="PF02572">
    <property type="entry name" value="CobA_CobO_BtuR"/>
    <property type="match status" value="1"/>
</dbReference>
<dbReference type="EMBL" id="CP000909">
    <property type="protein sequence ID" value="ABY35786.1"/>
    <property type="molecule type" value="Genomic_DNA"/>
</dbReference>
<sequence length="202" mass="22444">MSDETTTPVGPGSSPEAEARRKAVRASHTPKGLVIVNTGNGKGKTTAALGVLLRAWGRNMRVGGVQFIKHEQAKFGELRALERMGITLTPLGDGFTWTSRDLDETQARAVHGWEVAKTQIISGNYDVFLLDEFTYVMHYGWVPATEVVAWLRANKPPMLHLIITGRYAPAELIEYADLVTEMREVKHPFRDQGIRAQPGIEY</sequence>
<dbReference type="RefSeq" id="WP_012258439.1">
    <property type="nucleotide sequence ID" value="NC_010175.1"/>
</dbReference>
<feature type="region of interest" description="Disordered" evidence="1">
    <location>
        <begin position="1"/>
        <end position="32"/>
    </location>
</feature>
<dbReference type="CDD" id="cd00561">
    <property type="entry name" value="CobA_ACA"/>
    <property type="match status" value="1"/>
</dbReference>
<dbReference type="PIRSF" id="PIRSF015617">
    <property type="entry name" value="Adensltrnsf_CobA"/>
    <property type="match status" value="1"/>
</dbReference>
<accession>A9WIQ9</accession>
<keyword evidence="3" id="KW-1185">Reference proteome</keyword>
<dbReference type="KEGG" id="cau:Caur_2580"/>
<evidence type="ECO:0000313" key="2">
    <source>
        <dbReference type="EMBL" id="ABY35786.1"/>
    </source>
</evidence>
<dbReference type="EC" id="2.5.1.17" evidence="2"/>
<dbReference type="eggNOG" id="COG2109">
    <property type="taxonomic scope" value="Bacteria"/>
</dbReference>
<organism evidence="2 3">
    <name type="scientific">Chloroflexus aurantiacus (strain ATCC 29366 / DSM 635 / J-10-fl)</name>
    <dbReference type="NCBI Taxonomy" id="324602"/>
    <lineage>
        <taxon>Bacteria</taxon>
        <taxon>Bacillati</taxon>
        <taxon>Chloroflexota</taxon>
        <taxon>Chloroflexia</taxon>
        <taxon>Chloroflexales</taxon>
        <taxon>Chloroflexineae</taxon>
        <taxon>Chloroflexaceae</taxon>
        <taxon>Chloroflexus</taxon>
    </lineage>
</organism>
<dbReference type="SUPFAM" id="SSF52540">
    <property type="entry name" value="P-loop containing nucleoside triphosphate hydrolases"/>
    <property type="match status" value="1"/>
</dbReference>
<dbReference type="PANTHER" id="PTHR46638:SF1">
    <property type="entry name" value="CORRINOID ADENOSYLTRANSFERASE"/>
    <property type="match status" value="1"/>
</dbReference>